<evidence type="ECO:0000313" key="3">
    <source>
        <dbReference type="Proteomes" id="UP000324222"/>
    </source>
</evidence>
<dbReference type="AlphaFoldDB" id="A0A5B7GIY3"/>
<accession>A0A5B7GIY3</accession>
<name>A0A5B7GIY3_PORTR</name>
<comment type="caution">
    <text evidence="2">The sequence shown here is derived from an EMBL/GenBank/DDBJ whole genome shotgun (WGS) entry which is preliminary data.</text>
</comment>
<organism evidence="2 3">
    <name type="scientific">Portunus trituberculatus</name>
    <name type="common">Swimming crab</name>
    <name type="synonym">Neptunus trituberculatus</name>
    <dbReference type="NCBI Taxonomy" id="210409"/>
    <lineage>
        <taxon>Eukaryota</taxon>
        <taxon>Metazoa</taxon>
        <taxon>Ecdysozoa</taxon>
        <taxon>Arthropoda</taxon>
        <taxon>Crustacea</taxon>
        <taxon>Multicrustacea</taxon>
        <taxon>Malacostraca</taxon>
        <taxon>Eumalacostraca</taxon>
        <taxon>Eucarida</taxon>
        <taxon>Decapoda</taxon>
        <taxon>Pleocyemata</taxon>
        <taxon>Brachyura</taxon>
        <taxon>Eubrachyura</taxon>
        <taxon>Portunoidea</taxon>
        <taxon>Portunidae</taxon>
        <taxon>Portuninae</taxon>
        <taxon>Portunus</taxon>
    </lineage>
</organism>
<keyword evidence="3" id="KW-1185">Reference proteome</keyword>
<evidence type="ECO:0000256" key="1">
    <source>
        <dbReference type="SAM" id="MobiDB-lite"/>
    </source>
</evidence>
<dbReference type="EMBL" id="VSRR010017132">
    <property type="protein sequence ID" value="MPC60051.1"/>
    <property type="molecule type" value="Genomic_DNA"/>
</dbReference>
<protein>
    <submittedName>
        <fullName evidence="2">Uncharacterized protein</fullName>
    </submittedName>
</protein>
<dbReference type="Proteomes" id="UP000324222">
    <property type="component" value="Unassembled WGS sequence"/>
</dbReference>
<proteinExistence type="predicted"/>
<feature type="region of interest" description="Disordered" evidence="1">
    <location>
        <begin position="1"/>
        <end position="41"/>
    </location>
</feature>
<reference evidence="2 3" key="1">
    <citation type="submission" date="2019-05" db="EMBL/GenBank/DDBJ databases">
        <title>Another draft genome of Portunus trituberculatus and its Hox gene families provides insights of decapod evolution.</title>
        <authorList>
            <person name="Jeong J.-H."/>
            <person name="Song I."/>
            <person name="Kim S."/>
            <person name="Choi T."/>
            <person name="Kim D."/>
            <person name="Ryu S."/>
            <person name="Kim W."/>
        </authorList>
    </citation>
    <scope>NUCLEOTIDE SEQUENCE [LARGE SCALE GENOMIC DNA]</scope>
    <source>
        <tissue evidence="2">Muscle</tissue>
    </source>
</reference>
<sequence length="41" mass="4533">MVRGEGPREVPIMPEVRNSRLDTDSARGSTVEGLWRPRAGP</sequence>
<gene>
    <name evidence="2" type="ORF">E2C01_054086</name>
</gene>
<evidence type="ECO:0000313" key="2">
    <source>
        <dbReference type="EMBL" id="MPC60051.1"/>
    </source>
</evidence>